<sequence>MADFFISNVKQVRELELEHEVNRHLQDGWVLLLVRPGVSHERNLETGQWESLPSTEYVLGWIGETEPKTIAQYDQEAY</sequence>
<dbReference type="EMBL" id="LJRM01000181">
    <property type="protein sequence ID" value="KPY81166.1"/>
    <property type="molecule type" value="Genomic_DNA"/>
</dbReference>
<dbReference type="AlphaFoldDB" id="A0A0Q0AZF7"/>
<evidence type="ECO:0000313" key="3">
    <source>
        <dbReference type="Proteomes" id="UP000050474"/>
    </source>
</evidence>
<dbReference type="GeneID" id="96221823"/>
<keyword evidence="4" id="KW-1185">Reference proteome</keyword>
<dbReference type="Proteomes" id="UP000050474">
    <property type="component" value="Unassembled WGS sequence"/>
</dbReference>
<dbReference type="Proteomes" id="UP001610657">
    <property type="component" value="Unassembled WGS sequence"/>
</dbReference>
<proteinExistence type="predicted"/>
<gene>
    <name evidence="1" type="ORF">ALO44_200192</name>
    <name evidence="2" type="ORF">RA271_26015</name>
</gene>
<name>A0A0Q0AZF7_9PSED</name>
<evidence type="ECO:0000313" key="1">
    <source>
        <dbReference type="EMBL" id="KPY81166.1"/>
    </source>
</evidence>
<protein>
    <submittedName>
        <fullName evidence="1">Uncharacterized protein</fullName>
    </submittedName>
</protein>
<evidence type="ECO:0000313" key="2">
    <source>
        <dbReference type="EMBL" id="MFH7518605.1"/>
    </source>
</evidence>
<comment type="caution">
    <text evidence="1">The sequence shown here is derived from an EMBL/GenBank/DDBJ whole genome shotgun (WGS) entry which is preliminary data.</text>
</comment>
<organism evidence="1 3">
    <name type="scientific">Pseudomonas syringae pv. tagetis</name>
    <dbReference type="NCBI Taxonomy" id="129140"/>
    <lineage>
        <taxon>Bacteria</taxon>
        <taxon>Pseudomonadati</taxon>
        <taxon>Pseudomonadota</taxon>
        <taxon>Gammaproteobacteria</taxon>
        <taxon>Pseudomonadales</taxon>
        <taxon>Pseudomonadaceae</taxon>
        <taxon>Pseudomonas</taxon>
    </lineage>
</organism>
<reference evidence="2 4" key="2">
    <citation type="submission" date="2023-08" db="EMBL/GenBank/DDBJ databases">
        <title>Genomic and mutational analysis of Pseudomonas syringae pv. tagetis EB037 pathogenicity on sunflower.</title>
        <authorList>
            <person name="Maul J.E."/>
        </authorList>
    </citation>
    <scope>NUCLEOTIDE SEQUENCE [LARGE SCALE GENOMIC DNA]</scope>
    <source>
        <strain evidence="2 4">EB037_T1</strain>
    </source>
</reference>
<dbReference type="EMBL" id="JAVCQK010000031">
    <property type="protein sequence ID" value="MFH7518605.1"/>
    <property type="molecule type" value="Genomic_DNA"/>
</dbReference>
<evidence type="ECO:0000313" key="4">
    <source>
        <dbReference type="Proteomes" id="UP001610657"/>
    </source>
</evidence>
<dbReference type="PATRIC" id="fig|129140.3.peg.4438"/>
<accession>A0A0Q0AZF7</accession>
<reference evidence="1 3" key="1">
    <citation type="submission" date="2015-09" db="EMBL/GenBank/DDBJ databases">
        <title>Genome announcement of multiple Pseudomonas syringae strains.</title>
        <authorList>
            <person name="Thakur S."/>
            <person name="Wang P.W."/>
            <person name="Gong Y."/>
            <person name="Weir B.S."/>
            <person name="Guttman D.S."/>
        </authorList>
    </citation>
    <scope>NUCLEOTIDE SEQUENCE [LARGE SCALE GENOMIC DNA]</scope>
    <source>
        <strain evidence="1 3">ICMP4091</strain>
    </source>
</reference>
<dbReference type="STRING" id="129140.ALO44_200192"/>
<dbReference type="RefSeq" id="WP_055007046.1">
    <property type="nucleotide sequence ID" value="NZ_CP092925.1"/>
</dbReference>